<name>A0A7T8JW46_CALRO</name>
<evidence type="ECO:0000313" key="2">
    <source>
        <dbReference type="Proteomes" id="UP000595437"/>
    </source>
</evidence>
<feature type="non-terminal residue" evidence="1">
    <location>
        <position position="1"/>
    </location>
</feature>
<accession>A0A7T8JW46</accession>
<dbReference type="AlphaFoldDB" id="A0A7T8JW46"/>
<sequence>QKGVVVPHRRGGGLEEEEGLWKIALPNILRSGLLHLLIKGCLKFRFENGE</sequence>
<protein>
    <submittedName>
        <fullName evidence="1">Uncharacterized protein</fullName>
    </submittedName>
</protein>
<organism evidence="1 2">
    <name type="scientific">Caligus rogercresseyi</name>
    <name type="common">Sea louse</name>
    <dbReference type="NCBI Taxonomy" id="217165"/>
    <lineage>
        <taxon>Eukaryota</taxon>
        <taxon>Metazoa</taxon>
        <taxon>Ecdysozoa</taxon>
        <taxon>Arthropoda</taxon>
        <taxon>Crustacea</taxon>
        <taxon>Multicrustacea</taxon>
        <taxon>Hexanauplia</taxon>
        <taxon>Copepoda</taxon>
        <taxon>Siphonostomatoida</taxon>
        <taxon>Caligidae</taxon>
        <taxon>Caligus</taxon>
    </lineage>
</organism>
<keyword evidence="2" id="KW-1185">Reference proteome</keyword>
<gene>
    <name evidence="1" type="ORF">FKW44_017442</name>
</gene>
<evidence type="ECO:0000313" key="1">
    <source>
        <dbReference type="EMBL" id="QQP37238.1"/>
    </source>
</evidence>
<reference evidence="2" key="1">
    <citation type="submission" date="2021-01" db="EMBL/GenBank/DDBJ databases">
        <title>Caligus Genome Assembly.</title>
        <authorList>
            <person name="Gallardo-Escarate C."/>
        </authorList>
    </citation>
    <scope>NUCLEOTIDE SEQUENCE [LARGE SCALE GENOMIC DNA]</scope>
</reference>
<dbReference type="Proteomes" id="UP000595437">
    <property type="component" value="Chromosome 12"/>
</dbReference>
<dbReference type="EMBL" id="CP045901">
    <property type="protein sequence ID" value="QQP37238.1"/>
    <property type="molecule type" value="Genomic_DNA"/>
</dbReference>
<proteinExistence type="predicted"/>